<reference evidence="14 15" key="1">
    <citation type="submission" date="2017-10" db="EMBL/GenBank/DDBJ databases">
        <title>Nyctiphanis sp. nov., isolated from the stomach of the euphausiid Nyctiphanes simplex (Hansen, 1911) in the Gulf of California.</title>
        <authorList>
            <person name="Gomez-Gil B."/>
            <person name="Aguilar-Mendez M."/>
            <person name="Lopez-Cortes A."/>
            <person name="Gomez-Gutierrez J."/>
            <person name="Roque A."/>
            <person name="Lang E."/>
            <person name="Gonzalez-Castillo A."/>
        </authorList>
    </citation>
    <scope>NUCLEOTIDE SEQUENCE [LARGE SCALE GENOMIC DNA]</scope>
    <source>
        <strain evidence="14 15">CAIM 600</strain>
    </source>
</reference>
<dbReference type="GO" id="GO:0008836">
    <property type="term" value="F:diaminopimelate decarboxylase activity"/>
    <property type="evidence" value="ECO:0007669"/>
    <property type="project" value="TreeGrafter"/>
</dbReference>
<dbReference type="GO" id="GO:0008295">
    <property type="term" value="P:spermidine biosynthetic process"/>
    <property type="evidence" value="ECO:0007669"/>
    <property type="project" value="UniProtKB-KW"/>
</dbReference>
<organism evidence="14 15">
    <name type="scientific">Veronia nyctiphanis</name>
    <dbReference type="NCBI Taxonomy" id="1278244"/>
    <lineage>
        <taxon>Bacteria</taxon>
        <taxon>Pseudomonadati</taxon>
        <taxon>Pseudomonadota</taxon>
        <taxon>Gammaproteobacteria</taxon>
        <taxon>Vibrionales</taxon>
        <taxon>Vibrionaceae</taxon>
        <taxon>Veronia</taxon>
    </lineage>
</organism>
<keyword evidence="4 11" id="KW-0210">Decarboxylase</keyword>
<dbReference type="OrthoDB" id="9802147at2"/>
<evidence type="ECO:0000256" key="1">
    <source>
        <dbReference type="ARBA" id="ARBA00001933"/>
    </source>
</evidence>
<dbReference type="PANTHER" id="PTHR43727">
    <property type="entry name" value="DIAMINOPIMELATE DECARBOXYLASE"/>
    <property type="match status" value="1"/>
</dbReference>
<dbReference type="Gene3D" id="3.20.20.10">
    <property type="entry name" value="Alanine racemase"/>
    <property type="match status" value="1"/>
</dbReference>
<feature type="domain" description="Orn/DAP/Arg decarboxylase 2 C-terminal" evidence="13">
    <location>
        <begin position="243"/>
        <end position="334"/>
    </location>
</feature>
<gene>
    <name evidence="14" type="ORF">CS022_22640</name>
</gene>
<dbReference type="InterPro" id="IPR009006">
    <property type="entry name" value="Ala_racemase/Decarboxylase_C"/>
</dbReference>
<comment type="cofactor">
    <cofactor evidence="1 11">
        <name>pyridoxal 5'-phosphate</name>
        <dbReference type="ChEBI" id="CHEBI:597326"/>
    </cofactor>
</comment>
<evidence type="ECO:0000256" key="7">
    <source>
        <dbReference type="ARBA" id="ARBA00023239"/>
    </source>
</evidence>
<comment type="subcellular location">
    <subcellularLocation>
        <location evidence="11">Cytoplasm</location>
    </subcellularLocation>
</comment>
<protein>
    <recommendedName>
        <fullName evidence="3 11">Carboxynorspermidine/carboxyspermidine decarboxylase</fullName>
        <shortName evidence="11">CANS DC/CAS DC</shortName>
        <shortName evidence="11">CANSDC/CASDC</shortName>
        <ecNumber evidence="2 11">4.1.1.96</ecNumber>
    </recommendedName>
</protein>
<comment type="similarity">
    <text evidence="8 11">Belongs to the Orn/Lys/Arg decarboxylase class-II family. NspC subfamily.</text>
</comment>
<sequence>MTMNIKRATHIFDELKFESNLKRLDYFQKKTGAKVLLALKGYNPHHSGELVSKYLAGVAVSSLYEAKSSSMHYDGEVHTYCPAYEDDTFDELASHSSHIVFNSREDLKRYHHRVPSNVKIDLRLNLEHKMHHEEIFDGYNPNLPNSRFGVTINEFDASDIEKYNISGFHFHALNSQGAEELKEASKTLIEKFGRYLDRVERINLGGGHLVCCENYDWDLLSETVSHLKDFYQLEVYIEPSQHVYNEVGVLKSKILSIAYNNANIAILDVSAKNHMPDILECPTYFAEVDEAKIDGSSGGFKYILAGPTCLSGDIIGEYIFNNKLKVGDFITFKNQSAYTFTQSTYFNGIRKPDMIVIDKKGNVKYRNSDSFDKFLSCI</sequence>
<keyword evidence="7 11" id="KW-0456">Lyase</keyword>
<keyword evidence="5 11" id="KW-0663">Pyridoxal phosphate</keyword>
<dbReference type="RefSeq" id="WP_129124143.1">
    <property type="nucleotide sequence ID" value="NZ_PEIB01000045.1"/>
</dbReference>
<evidence type="ECO:0000256" key="10">
    <source>
        <dbReference type="ARBA" id="ARBA00047389"/>
    </source>
</evidence>
<keyword evidence="15" id="KW-1185">Reference proteome</keyword>
<dbReference type="EMBL" id="PEIB01000045">
    <property type="protein sequence ID" value="RXJ70666.1"/>
    <property type="molecule type" value="Genomic_DNA"/>
</dbReference>
<evidence type="ECO:0000256" key="2">
    <source>
        <dbReference type="ARBA" id="ARBA00012259"/>
    </source>
</evidence>
<proteinExistence type="inferred from homology"/>
<evidence type="ECO:0000256" key="8">
    <source>
        <dbReference type="ARBA" id="ARBA00025802"/>
    </source>
</evidence>
<comment type="catalytic activity">
    <reaction evidence="10 11">
        <text>carboxynorspermidine + H(+) = norspermidine + CO2</text>
        <dbReference type="Rhea" id="RHEA:34099"/>
        <dbReference type="ChEBI" id="CHEBI:15378"/>
        <dbReference type="ChEBI" id="CHEBI:16526"/>
        <dbReference type="ChEBI" id="CHEBI:57920"/>
        <dbReference type="ChEBI" id="CHEBI:65070"/>
        <dbReference type="EC" id="4.1.1.96"/>
    </reaction>
</comment>
<dbReference type="GO" id="GO:0005737">
    <property type="term" value="C:cytoplasm"/>
    <property type="evidence" value="ECO:0007669"/>
    <property type="project" value="UniProtKB-SubCell"/>
</dbReference>
<accession>A0A4Q0YJ33</accession>
<dbReference type="InterPro" id="IPR005730">
    <property type="entry name" value="Nsp_de-COase"/>
</dbReference>
<keyword evidence="11" id="KW-0963">Cytoplasm</keyword>
<dbReference type="Pfam" id="PF00278">
    <property type="entry name" value="Orn_DAP_Arg_deC"/>
    <property type="match status" value="1"/>
</dbReference>
<comment type="caution">
    <text evidence="14">The sequence shown here is derived from an EMBL/GenBank/DDBJ whole genome shotgun (WGS) entry which is preliminary data.</text>
</comment>
<evidence type="ECO:0000256" key="12">
    <source>
        <dbReference type="PIRSR" id="PIRSR038941-1"/>
    </source>
</evidence>
<comment type="subunit">
    <text evidence="11">Homodimer.</text>
</comment>
<evidence type="ECO:0000256" key="6">
    <source>
        <dbReference type="ARBA" id="ARBA00023066"/>
    </source>
</evidence>
<keyword evidence="6 11" id="KW-0745">Spermidine biosynthesis</keyword>
<dbReference type="EC" id="4.1.1.96" evidence="2 11"/>
<feature type="binding site" evidence="12">
    <location>
        <position position="277"/>
    </location>
    <ligand>
        <name>substrate</name>
    </ligand>
</feature>
<evidence type="ECO:0000256" key="4">
    <source>
        <dbReference type="ARBA" id="ARBA00022793"/>
    </source>
</evidence>
<dbReference type="GO" id="GO:0045312">
    <property type="term" value="P:nor-spermidine biosynthetic process"/>
    <property type="evidence" value="ECO:0007669"/>
    <property type="project" value="InterPro"/>
</dbReference>
<dbReference type="GO" id="GO:0009089">
    <property type="term" value="P:lysine biosynthetic process via diaminopimelate"/>
    <property type="evidence" value="ECO:0007669"/>
    <property type="project" value="TreeGrafter"/>
</dbReference>
<evidence type="ECO:0000256" key="5">
    <source>
        <dbReference type="ARBA" id="ARBA00022898"/>
    </source>
</evidence>
<dbReference type="Gene3D" id="2.40.37.10">
    <property type="entry name" value="Lyase, Ornithine Decarboxylase, Chain A, domain 1"/>
    <property type="match status" value="1"/>
</dbReference>
<dbReference type="InterPro" id="IPR022643">
    <property type="entry name" value="De-COase2_C"/>
</dbReference>
<evidence type="ECO:0000313" key="14">
    <source>
        <dbReference type="EMBL" id="RXJ70666.1"/>
    </source>
</evidence>
<name>A0A4Q0YJ33_9GAMM</name>
<evidence type="ECO:0000256" key="11">
    <source>
        <dbReference type="PIRNR" id="PIRNR038941"/>
    </source>
</evidence>
<comment type="function">
    <text evidence="11">Catalyzes the decarboxylation of carboxynorspermidine and carboxyspermidine.</text>
</comment>
<dbReference type="InterPro" id="IPR029066">
    <property type="entry name" value="PLP-binding_barrel"/>
</dbReference>
<dbReference type="PIRSF" id="PIRSF038941">
    <property type="entry name" value="NspC"/>
    <property type="match status" value="1"/>
</dbReference>
<dbReference type="SUPFAM" id="SSF51419">
    <property type="entry name" value="PLP-binding barrel"/>
    <property type="match status" value="1"/>
</dbReference>
<evidence type="ECO:0000256" key="9">
    <source>
        <dbReference type="ARBA" id="ARBA00047351"/>
    </source>
</evidence>
<dbReference type="AlphaFoldDB" id="A0A4Q0YJ33"/>
<evidence type="ECO:0000313" key="15">
    <source>
        <dbReference type="Proteomes" id="UP000290287"/>
    </source>
</evidence>
<dbReference type="PANTHER" id="PTHR43727:SF1">
    <property type="entry name" value="CARBOXYNORSPERMIDINE_CARBOXYSPERMIDINE DECARBOXYLASE"/>
    <property type="match status" value="1"/>
</dbReference>
<keyword evidence="11" id="KW-0620">Polyamine biosynthesis</keyword>
<comment type="catalytic activity">
    <reaction evidence="9 11">
        <text>carboxyspermidine + H(+) = spermidine + CO2</text>
        <dbReference type="Rhea" id="RHEA:34095"/>
        <dbReference type="ChEBI" id="CHEBI:15378"/>
        <dbReference type="ChEBI" id="CHEBI:16526"/>
        <dbReference type="ChEBI" id="CHEBI:57834"/>
        <dbReference type="ChEBI" id="CHEBI:65072"/>
        <dbReference type="EC" id="4.1.1.96"/>
    </reaction>
</comment>
<evidence type="ECO:0000259" key="13">
    <source>
        <dbReference type="Pfam" id="PF00278"/>
    </source>
</evidence>
<evidence type="ECO:0000256" key="3">
    <source>
        <dbReference type="ARBA" id="ARBA00013633"/>
    </source>
</evidence>
<dbReference type="Proteomes" id="UP000290287">
    <property type="component" value="Unassembled WGS sequence"/>
</dbReference>
<dbReference type="SUPFAM" id="SSF50621">
    <property type="entry name" value="Alanine racemase C-terminal domain-like"/>
    <property type="match status" value="1"/>
</dbReference>